<name>A0ACC7P1C0_9BACL</name>
<reference evidence="1" key="1">
    <citation type="submission" date="2024-12" db="EMBL/GenBank/DDBJ databases">
        <authorList>
            <person name="Wu N."/>
        </authorList>
    </citation>
    <scope>NUCLEOTIDE SEQUENCE</scope>
    <source>
        <strain evidence="1">P15</strain>
    </source>
</reference>
<evidence type="ECO:0000313" key="2">
    <source>
        <dbReference type="Proteomes" id="UP001631969"/>
    </source>
</evidence>
<protein>
    <submittedName>
        <fullName evidence="1">LysE/ArgO family amino acid transporter</fullName>
    </submittedName>
</protein>
<dbReference type="Proteomes" id="UP001631969">
    <property type="component" value="Unassembled WGS sequence"/>
</dbReference>
<dbReference type="EMBL" id="JBJURJ010000014">
    <property type="protein sequence ID" value="MFM9330743.1"/>
    <property type="molecule type" value="Genomic_DNA"/>
</dbReference>
<proteinExistence type="predicted"/>
<evidence type="ECO:0000313" key="1">
    <source>
        <dbReference type="EMBL" id="MFM9330743.1"/>
    </source>
</evidence>
<gene>
    <name evidence="1" type="ORF">ACI1P1_20840</name>
</gene>
<sequence>MASSAIHGFILALGLILPLGVQNVFIFQQGALQQSFRKALPAVLTAAVCDTLLIGLAVAGMSLAVLNNSWLETLLMAAGSIFLLYMGASLWRKQPGSASGEAAVYSGRRQIAFAASVSLLNPHAILDTIGVIGGASLQYAGADRLVFALSCIVVSWLWFAALALAGRLAGRWDPSGRLTLLLNKVSAVIVAGIGLGLLYTAVTRML</sequence>
<keyword evidence="2" id="KW-1185">Reference proteome</keyword>
<organism evidence="1 2">
    <name type="scientific">Paenibacillus mesotrionivorans</name>
    <dbReference type="NCBI Taxonomy" id="3160968"/>
    <lineage>
        <taxon>Bacteria</taxon>
        <taxon>Bacillati</taxon>
        <taxon>Bacillota</taxon>
        <taxon>Bacilli</taxon>
        <taxon>Bacillales</taxon>
        <taxon>Paenibacillaceae</taxon>
        <taxon>Paenibacillus</taxon>
    </lineage>
</organism>
<accession>A0ACC7P1C0</accession>
<comment type="caution">
    <text evidence="1">The sequence shown here is derived from an EMBL/GenBank/DDBJ whole genome shotgun (WGS) entry which is preliminary data.</text>
</comment>